<evidence type="ECO:0000256" key="9">
    <source>
        <dbReference type="RuleBase" id="RU000336"/>
    </source>
</evidence>
<evidence type="ECO:0000256" key="5">
    <source>
        <dbReference type="ARBA" id="ARBA00022840"/>
    </source>
</evidence>
<keyword evidence="2 8" id="KW-0436">Ligase</keyword>
<keyword evidence="4 8" id="KW-0547">Nucleotide-binding</keyword>
<sequence>MELPNLNEVERKRAELVQILKASGVDPYGRRFITPFYNKYLKEHFEELLDKTVEARGRIMAIRGHGKASFAVLRDFSGDIQLYFRFDNLGEDKYNFFKKAIDIGDFIGVKGKLFKTHTGEITIEVTDFELLTKAIKVLPEKYHGLKDTELRYRRRYLDLIANREVLETFVKRSKIIQKIREIFDREGFIEVETPMLQPIAGGASARPFKTYYNALDQEMYLRIAPELYLKRLIVGGFEKVYEINRNFRNEGISTKHNPEFTMLEAYWAYADYMDVMNFVENLLYEITVSVNGTPKVTFLGHEIDFTPPFRRIKFNDALSEFAGVTLEELRDLSRAKEILNRLNIKMDKPLTVGNLINEVFDKKVEEHLIQPTFVYEFPIEISPLAKRTPYDPHMVDRFELFIGGLELANAFSELNDPQDQYERFYEQMEAKKKGDVEAQDLDMDYIEAMEYGLPPTGGLGIGIDRLVMILTGKDSIREVILFPQLKKKEVNEKEEE</sequence>
<dbReference type="Pfam" id="PF00152">
    <property type="entry name" value="tRNA-synt_2"/>
    <property type="match status" value="1"/>
</dbReference>
<evidence type="ECO:0000256" key="6">
    <source>
        <dbReference type="ARBA" id="ARBA00023146"/>
    </source>
</evidence>
<feature type="binding site" evidence="8">
    <location>
        <position position="406"/>
    </location>
    <ligand>
        <name>Mg(2+)</name>
        <dbReference type="ChEBI" id="CHEBI:18420"/>
        <label>1</label>
    </ligand>
</feature>
<comment type="catalytic activity">
    <reaction evidence="7 8 9">
        <text>tRNA(Lys) + L-lysine + ATP = L-lysyl-tRNA(Lys) + AMP + diphosphate</text>
        <dbReference type="Rhea" id="RHEA:20792"/>
        <dbReference type="Rhea" id="RHEA-COMP:9696"/>
        <dbReference type="Rhea" id="RHEA-COMP:9697"/>
        <dbReference type="ChEBI" id="CHEBI:30616"/>
        <dbReference type="ChEBI" id="CHEBI:32551"/>
        <dbReference type="ChEBI" id="CHEBI:33019"/>
        <dbReference type="ChEBI" id="CHEBI:78442"/>
        <dbReference type="ChEBI" id="CHEBI:78529"/>
        <dbReference type="ChEBI" id="CHEBI:456215"/>
        <dbReference type="EC" id="6.1.1.6"/>
    </reaction>
</comment>
<dbReference type="Pfam" id="PF01336">
    <property type="entry name" value="tRNA_anti-codon"/>
    <property type="match status" value="1"/>
</dbReference>
<dbReference type="GO" id="GO:0004824">
    <property type="term" value="F:lysine-tRNA ligase activity"/>
    <property type="evidence" value="ECO:0007669"/>
    <property type="project" value="UniProtKB-UniRule"/>
</dbReference>
<comment type="subcellular location">
    <subcellularLocation>
        <location evidence="8">Cytoplasm</location>
    </subcellularLocation>
</comment>
<protein>
    <recommendedName>
        <fullName evidence="8">Lysine--tRNA ligase</fullName>
        <ecNumber evidence="8">6.1.1.6</ecNumber>
    </recommendedName>
    <alternativeName>
        <fullName evidence="8">Lysyl-tRNA synthetase</fullName>
        <shortName evidence="8">LysRS</shortName>
    </alternativeName>
</protein>
<dbReference type="Proteomes" id="UP000237040">
    <property type="component" value="Unassembled WGS sequence"/>
</dbReference>
<dbReference type="PRINTS" id="PR00982">
    <property type="entry name" value="TRNASYNTHLYS"/>
</dbReference>
<gene>
    <name evidence="8 11" type="primary">lysS</name>
    <name evidence="11" type="ORF">C0189_01985</name>
</gene>
<keyword evidence="6 8" id="KW-0030">Aminoacyl-tRNA synthetase</keyword>
<dbReference type="InterPro" id="IPR018149">
    <property type="entry name" value="Lys-tRNA-synth_II_C"/>
</dbReference>
<keyword evidence="5 8" id="KW-0067">ATP-binding</keyword>
<keyword evidence="8" id="KW-0648">Protein biosynthesis</keyword>
<dbReference type="PANTHER" id="PTHR42918">
    <property type="entry name" value="LYSYL-TRNA SYNTHETASE"/>
    <property type="match status" value="1"/>
</dbReference>
<dbReference type="InterPro" id="IPR012340">
    <property type="entry name" value="NA-bd_OB-fold"/>
</dbReference>
<dbReference type="InterPro" id="IPR002313">
    <property type="entry name" value="Lys-tRNA-ligase_II"/>
</dbReference>
<dbReference type="InterPro" id="IPR045864">
    <property type="entry name" value="aa-tRNA-synth_II/BPL/LPL"/>
</dbReference>
<feature type="binding site" evidence="8">
    <location>
        <position position="399"/>
    </location>
    <ligand>
        <name>Mg(2+)</name>
        <dbReference type="ChEBI" id="CHEBI:18420"/>
        <label>1</label>
    </ligand>
</feature>
<comment type="cofactor">
    <cofactor evidence="8 9">
        <name>Mg(2+)</name>
        <dbReference type="ChEBI" id="CHEBI:18420"/>
    </cofactor>
    <text evidence="8 9">Binds 3 Mg(2+) ions per subunit.</text>
</comment>
<feature type="domain" description="Aminoacyl-transfer RNA synthetases class-II family profile" evidence="10">
    <location>
        <begin position="172"/>
        <end position="483"/>
    </location>
</feature>
<dbReference type="GO" id="GO:0005829">
    <property type="term" value="C:cytosol"/>
    <property type="evidence" value="ECO:0007669"/>
    <property type="project" value="TreeGrafter"/>
</dbReference>
<accession>A0A2J6WF21</accession>
<dbReference type="NCBIfam" id="NF001756">
    <property type="entry name" value="PRK00484.1"/>
    <property type="match status" value="1"/>
</dbReference>
<dbReference type="EMBL" id="PNIL01000028">
    <property type="protein sequence ID" value="PMP68092.1"/>
    <property type="molecule type" value="Genomic_DNA"/>
</dbReference>
<evidence type="ECO:0000256" key="4">
    <source>
        <dbReference type="ARBA" id="ARBA00022741"/>
    </source>
</evidence>
<dbReference type="InterPro" id="IPR006195">
    <property type="entry name" value="aa-tRNA-synth_II"/>
</dbReference>
<evidence type="ECO:0000256" key="3">
    <source>
        <dbReference type="ARBA" id="ARBA00022723"/>
    </source>
</evidence>
<dbReference type="SUPFAM" id="SSF50249">
    <property type="entry name" value="Nucleic acid-binding proteins"/>
    <property type="match status" value="1"/>
</dbReference>
<dbReference type="InterPro" id="IPR044136">
    <property type="entry name" value="Lys-tRNA-ligase_II_N"/>
</dbReference>
<comment type="similarity">
    <text evidence="1 8">Belongs to the class-II aminoacyl-tRNA synthetase family.</text>
</comment>
<organism evidence="11 12">
    <name type="scientific">Caldisericum exile</name>
    <dbReference type="NCBI Taxonomy" id="693075"/>
    <lineage>
        <taxon>Bacteria</taxon>
        <taxon>Pseudomonadati</taxon>
        <taxon>Caldisericota/Cryosericota group</taxon>
        <taxon>Caldisericota</taxon>
        <taxon>Caldisericia</taxon>
        <taxon>Caldisericales</taxon>
        <taxon>Caldisericaceae</taxon>
        <taxon>Caldisericum</taxon>
    </lineage>
</organism>
<dbReference type="Gene3D" id="2.40.50.140">
    <property type="entry name" value="Nucleic acid-binding proteins"/>
    <property type="match status" value="1"/>
</dbReference>
<feature type="binding site" evidence="8">
    <location>
        <position position="406"/>
    </location>
    <ligand>
        <name>Mg(2+)</name>
        <dbReference type="ChEBI" id="CHEBI:18420"/>
        <label>2</label>
    </ligand>
</feature>
<name>A0A2J6WF21_9BACT</name>
<evidence type="ECO:0000256" key="8">
    <source>
        <dbReference type="HAMAP-Rule" id="MF_00252"/>
    </source>
</evidence>
<dbReference type="PROSITE" id="PS50862">
    <property type="entry name" value="AA_TRNA_LIGASE_II"/>
    <property type="match status" value="1"/>
</dbReference>
<keyword evidence="8" id="KW-0963">Cytoplasm</keyword>
<dbReference type="GO" id="GO:0000049">
    <property type="term" value="F:tRNA binding"/>
    <property type="evidence" value="ECO:0007669"/>
    <property type="project" value="TreeGrafter"/>
</dbReference>
<comment type="subunit">
    <text evidence="8">Homodimer.</text>
</comment>
<dbReference type="InterPro" id="IPR004365">
    <property type="entry name" value="NA-bd_OB_tRNA"/>
</dbReference>
<evidence type="ECO:0000256" key="2">
    <source>
        <dbReference type="ARBA" id="ARBA00022598"/>
    </source>
</evidence>
<reference evidence="11 12" key="1">
    <citation type="submission" date="2018-01" db="EMBL/GenBank/DDBJ databases">
        <title>Metagenomic assembled genomes from two thermal pools in the Uzon Caldera, Kamchatka, Russia.</title>
        <authorList>
            <person name="Wilkins L."/>
            <person name="Ettinger C."/>
        </authorList>
    </citation>
    <scope>NUCLEOTIDE SEQUENCE [LARGE SCALE GENOMIC DNA]</scope>
    <source>
        <strain evidence="11">ZAV-07</strain>
    </source>
</reference>
<evidence type="ECO:0000313" key="12">
    <source>
        <dbReference type="Proteomes" id="UP000237040"/>
    </source>
</evidence>
<evidence type="ECO:0000256" key="1">
    <source>
        <dbReference type="ARBA" id="ARBA00008226"/>
    </source>
</evidence>
<dbReference type="PANTHER" id="PTHR42918:SF15">
    <property type="entry name" value="LYSINE--TRNA LIGASE, CHLOROPLASTIC_MITOCHONDRIAL"/>
    <property type="match status" value="1"/>
</dbReference>
<comment type="caution">
    <text evidence="11">The sequence shown here is derived from an EMBL/GenBank/DDBJ whole genome shotgun (WGS) entry which is preliminary data.</text>
</comment>
<proteinExistence type="inferred from homology"/>
<dbReference type="InterPro" id="IPR004364">
    <property type="entry name" value="Aa-tRNA-synt_II"/>
</dbReference>
<dbReference type="CDD" id="cd00775">
    <property type="entry name" value="LysRS_core"/>
    <property type="match status" value="1"/>
</dbReference>
<evidence type="ECO:0000313" key="11">
    <source>
        <dbReference type="EMBL" id="PMP68092.1"/>
    </source>
</evidence>
<dbReference type="GO" id="GO:0006430">
    <property type="term" value="P:lysyl-tRNA aminoacylation"/>
    <property type="evidence" value="ECO:0007669"/>
    <property type="project" value="UniProtKB-UniRule"/>
</dbReference>
<dbReference type="NCBIfam" id="TIGR00499">
    <property type="entry name" value="lysS_bact"/>
    <property type="match status" value="1"/>
</dbReference>
<dbReference type="RefSeq" id="WP_424586826.1">
    <property type="nucleotide sequence ID" value="NZ_JBNATC010000015.1"/>
</dbReference>
<dbReference type="AlphaFoldDB" id="A0A2J6WF21"/>
<dbReference type="SUPFAM" id="SSF55681">
    <property type="entry name" value="Class II aaRS and biotin synthetases"/>
    <property type="match status" value="1"/>
</dbReference>
<evidence type="ECO:0000256" key="7">
    <source>
        <dbReference type="ARBA" id="ARBA00048573"/>
    </source>
</evidence>
<dbReference type="CDD" id="cd04322">
    <property type="entry name" value="LysRS_N"/>
    <property type="match status" value="1"/>
</dbReference>
<dbReference type="HAMAP" id="MF_00252">
    <property type="entry name" value="Lys_tRNA_synth_class2"/>
    <property type="match status" value="1"/>
</dbReference>
<keyword evidence="3 8" id="KW-0479">Metal-binding</keyword>
<dbReference type="GO" id="GO:0005524">
    <property type="term" value="F:ATP binding"/>
    <property type="evidence" value="ECO:0007669"/>
    <property type="project" value="UniProtKB-UniRule"/>
</dbReference>
<dbReference type="EC" id="6.1.1.6" evidence="8"/>
<evidence type="ECO:0000259" key="10">
    <source>
        <dbReference type="PROSITE" id="PS50862"/>
    </source>
</evidence>
<dbReference type="Gene3D" id="3.30.930.10">
    <property type="entry name" value="Bira Bifunctional Protein, Domain 2"/>
    <property type="match status" value="1"/>
</dbReference>
<dbReference type="GO" id="GO:0000287">
    <property type="term" value="F:magnesium ion binding"/>
    <property type="evidence" value="ECO:0007669"/>
    <property type="project" value="UniProtKB-UniRule"/>
</dbReference>
<keyword evidence="8 9" id="KW-0460">Magnesium</keyword>